<dbReference type="Proteomes" id="UP000526786">
    <property type="component" value="Unassembled WGS sequence"/>
</dbReference>
<comment type="caution">
    <text evidence="1">The sequence shown here is derived from an EMBL/GenBank/DDBJ whole genome shotgun (WGS) entry which is preliminary data.</text>
</comment>
<proteinExistence type="predicted"/>
<gene>
    <name evidence="1" type="ORF">H2B05_02805</name>
</gene>
<name>A0AC60W2P2_9ARCH</name>
<feature type="non-terminal residue" evidence="1">
    <location>
        <position position="97"/>
    </location>
</feature>
<protein>
    <submittedName>
        <fullName evidence="1">3-hydroxy-3-methylglutaryl-CoA reductase</fullName>
    </submittedName>
</protein>
<evidence type="ECO:0000313" key="1">
    <source>
        <dbReference type="EMBL" id="MBA4453858.1"/>
    </source>
</evidence>
<dbReference type="EMBL" id="JACENC010000114">
    <property type="protein sequence ID" value="MBA4453858.1"/>
    <property type="molecule type" value="Genomic_DNA"/>
</dbReference>
<accession>A0AC60W2P2</accession>
<sequence>MKDSSISKFFEKSRQERLEIIKNFADLSDEEITLLENPNGGISFEKADKMVENAVGTFSLPLGIATNFKINGKDYVIPMVIEEPSVIAAASKGAKVA</sequence>
<evidence type="ECO:0000313" key="2">
    <source>
        <dbReference type="Proteomes" id="UP000526786"/>
    </source>
</evidence>
<reference evidence="1 2" key="1">
    <citation type="journal article" date="2020" name="Appl. Environ. Microbiol.">
        <title>Genomic Characteristics of a Novel Species of Ammonia-Oxidizing Archaea from the Jiulong River Estuary.</title>
        <authorList>
            <person name="Zou D."/>
            <person name="Wan R."/>
            <person name="Han L."/>
            <person name="Xu M.N."/>
            <person name="Liu Y."/>
            <person name="Liu H."/>
            <person name="Kao S.J."/>
            <person name="Li M."/>
        </authorList>
    </citation>
    <scope>NUCLEOTIDE SEQUENCE [LARGE SCALE GENOMIC DNA]</scope>
    <source>
        <strain evidence="1">W2bin3</strain>
    </source>
</reference>
<organism evidence="1 2">
    <name type="scientific">Candidatus Nitrosomaritimum aestuariumsis</name>
    <dbReference type="NCBI Taxonomy" id="3342354"/>
    <lineage>
        <taxon>Archaea</taxon>
        <taxon>Nitrososphaerota</taxon>
        <taxon>Nitrososphaeria</taxon>
        <taxon>Nitrosopumilales</taxon>
        <taxon>Nitrosopumilaceae</taxon>
        <taxon>Candidatus Nitrosomaritimum</taxon>
    </lineage>
</organism>